<dbReference type="InterPro" id="IPR003439">
    <property type="entry name" value="ABC_transporter-like_ATP-bd"/>
</dbReference>
<dbReference type="Gene3D" id="3.40.50.300">
    <property type="entry name" value="P-loop containing nucleotide triphosphate hydrolases"/>
    <property type="match status" value="1"/>
</dbReference>
<dbReference type="GO" id="GO:0005524">
    <property type="term" value="F:ATP binding"/>
    <property type="evidence" value="ECO:0007669"/>
    <property type="project" value="UniProtKB-KW"/>
</dbReference>
<dbReference type="InterPro" id="IPR050166">
    <property type="entry name" value="ABC_transporter_ATP-bind"/>
</dbReference>
<dbReference type="InterPro" id="IPR003593">
    <property type="entry name" value="AAA+_ATPase"/>
</dbReference>
<reference evidence="5 6" key="1">
    <citation type="submission" date="2024-11" db="EMBL/GenBank/DDBJ databases">
        <authorList>
            <person name="Heng Y.C."/>
            <person name="Lim A.C.H."/>
            <person name="Lee J.K.Y."/>
            <person name="Kittelmann S."/>
        </authorList>
    </citation>
    <scope>NUCLEOTIDE SEQUENCE [LARGE SCALE GENOMIC DNA]</scope>
    <source>
        <strain evidence="5 6">WILCCON 0269</strain>
    </source>
</reference>
<comment type="caution">
    <text evidence="5">The sequence shown here is derived from an EMBL/GenBank/DDBJ whole genome shotgun (WGS) entry which is preliminary data.</text>
</comment>
<dbReference type="InterPro" id="IPR027417">
    <property type="entry name" value="P-loop_NTPase"/>
</dbReference>
<evidence type="ECO:0000256" key="2">
    <source>
        <dbReference type="ARBA" id="ARBA00022741"/>
    </source>
</evidence>
<dbReference type="PANTHER" id="PTHR42788">
    <property type="entry name" value="TAURINE IMPORT ATP-BINDING PROTEIN-RELATED"/>
    <property type="match status" value="1"/>
</dbReference>
<name>A0ABW8SMJ6_9CLOT</name>
<dbReference type="Pfam" id="PF00005">
    <property type="entry name" value="ABC_tran"/>
    <property type="match status" value="1"/>
</dbReference>
<dbReference type="EMBL" id="JBJHZX010000017">
    <property type="protein sequence ID" value="MFL0196389.1"/>
    <property type="molecule type" value="Genomic_DNA"/>
</dbReference>
<dbReference type="SMART" id="SM00382">
    <property type="entry name" value="AAA"/>
    <property type="match status" value="1"/>
</dbReference>
<dbReference type="CDD" id="cd03293">
    <property type="entry name" value="ABC_NrtD_SsuB_transporters"/>
    <property type="match status" value="1"/>
</dbReference>
<dbReference type="PANTHER" id="PTHR42788:SF13">
    <property type="entry name" value="ALIPHATIC SULFONATES IMPORT ATP-BINDING PROTEIN SSUB"/>
    <property type="match status" value="1"/>
</dbReference>
<keyword evidence="2" id="KW-0547">Nucleotide-binding</keyword>
<evidence type="ECO:0000259" key="4">
    <source>
        <dbReference type="PROSITE" id="PS50893"/>
    </source>
</evidence>
<keyword evidence="1" id="KW-0813">Transport</keyword>
<dbReference type="InterPro" id="IPR017871">
    <property type="entry name" value="ABC_transporter-like_CS"/>
</dbReference>
<proteinExistence type="predicted"/>
<evidence type="ECO:0000313" key="6">
    <source>
        <dbReference type="Proteomes" id="UP001623660"/>
    </source>
</evidence>
<organism evidence="5 6">
    <name type="scientific">Candidatus Clostridium eludens</name>
    <dbReference type="NCBI Taxonomy" id="3381663"/>
    <lineage>
        <taxon>Bacteria</taxon>
        <taxon>Bacillati</taxon>
        <taxon>Bacillota</taxon>
        <taxon>Clostridia</taxon>
        <taxon>Eubacteriales</taxon>
        <taxon>Clostridiaceae</taxon>
        <taxon>Clostridium</taxon>
    </lineage>
</organism>
<dbReference type="PROSITE" id="PS50893">
    <property type="entry name" value="ABC_TRANSPORTER_2"/>
    <property type="match status" value="1"/>
</dbReference>
<accession>A0ABW8SMJ6</accession>
<keyword evidence="6" id="KW-1185">Reference proteome</keyword>
<evidence type="ECO:0000256" key="1">
    <source>
        <dbReference type="ARBA" id="ARBA00022448"/>
    </source>
</evidence>
<keyword evidence="3 5" id="KW-0067">ATP-binding</keyword>
<evidence type="ECO:0000256" key="3">
    <source>
        <dbReference type="ARBA" id="ARBA00022840"/>
    </source>
</evidence>
<dbReference type="PROSITE" id="PS00211">
    <property type="entry name" value="ABC_TRANSPORTER_1"/>
    <property type="match status" value="1"/>
</dbReference>
<protein>
    <submittedName>
        <fullName evidence="5">ABC transporter ATP-binding protein</fullName>
    </submittedName>
</protein>
<dbReference type="RefSeq" id="WP_406792498.1">
    <property type="nucleotide sequence ID" value="NZ_JBJHZX010000017.1"/>
</dbReference>
<evidence type="ECO:0000313" key="5">
    <source>
        <dbReference type="EMBL" id="MFL0196389.1"/>
    </source>
</evidence>
<feature type="domain" description="ABC transporter" evidence="4">
    <location>
        <begin position="15"/>
        <end position="246"/>
    </location>
</feature>
<dbReference type="Proteomes" id="UP001623660">
    <property type="component" value="Unassembled WGS sequence"/>
</dbReference>
<dbReference type="SUPFAM" id="SSF52540">
    <property type="entry name" value="P-loop containing nucleoside triphosphate hydrolases"/>
    <property type="match status" value="1"/>
</dbReference>
<sequence>MIPVENIQAQNNASIEINNVTRIYIDANKNLVEALRNISLSIKAGKFISFIGPSGCGKTTLLRLIAGLDKPQSGELFLNDKKIENTNFERCYVFQQANLFPWETIENNIASGLKARKIYKERKNEIKEYINLTGLDGFENSYPHQVSGGMAQRASLARALINEPKVLLLDEPLGALDAFTRMDLQDKLIELWQRRGTTILLVTHDVDEAIYLSNRIVIMTPRPGKIEEIVEVKIKRPRNRNSLEFIKLRKEILDKLHIATSH</sequence>
<gene>
    <name evidence="5" type="ORF">ACJDU8_12610</name>
</gene>